<proteinExistence type="predicted"/>
<feature type="transmembrane region" description="Helical" evidence="1">
    <location>
        <begin position="108"/>
        <end position="127"/>
    </location>
</feature>
<accession>A0A0C9M0U2</accession>
<keyword evidence="1" id="KW-0812">Transmembrane</keyword>
<keyword evidence="3" id="KW-1185">Reference proteome</keyword>
<organism evidence="2">
    <name type="scientific">Mucor ambiguus</name>
    <dbReference type="NCBI Taxonomy" id="91626"/>
    <lineage>
        <taxon>Eukaryota</taxon>
        <taxon>Fungi</taxon>
        <taxon>Fungi incertae sedis</taxon>
        <taxon>Mucoromycota</taxon>
        <taxon>Mucoromycotina</taxon>
        <taxon>Mucoromycetes</taxon>
        <taxon>Mucorales</taxon>
        <taxon>Mucorineae</taxon>
        <taxon>Mucoraceae</taxon>
        <taxon>Mucor</taxon>
    </lineage>
</organism>
<evidence type="ECO:0000313" key="3">
    <source>
        <dbReference type="Proteomes" id="UP000053815"/>
    </source>
</evidence>
<keyword evidence="1" id="KW-1133">Transmembrane helix</keyword>
<evidence type="ECO:0000256" key="1">
    <source>
        <dbReference type="SAM" id="Phobius"/>
    </source>
</evidence>
<sequence length="128" mass="14674">MSIQQSQNMEDFKLPLKWRLGTDLLSKMLLCEPKVIDLVAHSLGTDMSANNYTISPTEWADGIRSDIMYMPQTLTKSMSLILLEIQYNIDQEFMLKLIKYSSNAFNRYKILPIVLIVATNSFSTAVFK</sequence>
<gene>
    <name evidence="2" type="ORF">MAM1_0012d01211</name>
</gene>
<dbReference type="OrthoDB" id="2273539at2759"/>
<dbReference type="EMBL" id="DF836301">
    <property type="protein sequence ID" value="GAN01776.1"/>
    <property type="molecule type" value="Genomic_DNA"/>
</dbReference>
<evidence type="ECO:0000313" key="2">
    <source>
        <dbReference type="EMBL" id="GAN01776.1"/>
    </source>
</evidence>
<reference evidence="2" key="1">
    <citation type="submission" date="2014-09" db="EMBL/GenBank/DDBJ databases">
        <title>Draft genome sequence of an oleaginous Mucoromycotina fungus Mucor ambiguus NBRC6742.</title>
        <authorList>
            <person name="Takeda I."/>
            <person name="Yamane N."/>
            <person name="Morita T."/>
            <person name="Tamano K."/>
            <person name="Machida M."/>
            <person name="Baker S."/>
            <person name="Koike H."/>
        </authorList>
    </citation>
    <scope>NUCLEOTIDE SEQUENCE</scope>
    <source>
        <strain evidence="2">NBRC 6742</strain>
    </source>
</reference>
<keyword evidence="1" id="KW-0472">Membrane</keyword>
<name>A0A0C9M0U2_9FUNG</name>
<protein>
    <submittedName>
        <fullName evidence="2">Uncharacterized protein</fullName>
    </submittedName>
</protein>
<dbReference type="Proteomes" id="UP000053815">
    <property type="component" value="Unassembled WGS sequence"/>
</dbReference>
<dbReference type="STRING" id="91626.A0A0C9M0U2"/>
<dbReference type="AlphaFoldDB" id="A0A0C9M0U2"/>